<dbReference type="PROSITE" id="PS50949">
    <property type="entry name" value="HTH_GNTR"/>
    <property type="match status" value="1"/>
</dbReference>
<keyword evidence="3" id="KW-0804">Transcription</keyword>
<dbReference type="PANTHER" id="PTHR43537">
    <property type="entry name" value="TRANSCRIPTIONAL REGULATOR, GNTR FAMILY"/>
    <property type="match status" value="1"/>
</dbReference>
<keyword evidence="6" id="KW-1185">Reference proteome</keyword>
<dbReference type="Gene3D" id="1.10.10.10">
    <property type="entry name" value="Winged helix-like DNA-binding domain superfamily/Winged helix DNA-binding domain"/>
    <property type="match status" value="1"/>
</dbReference>
<keyword evidence="1" id="KW-0805">Transcription regulation</keyword>
<dbReference type="SUPFAM" id="SSF48008">
    <property type="entry name" value="GntR ligand-binding domain-like"/>
    <property type="match status" value="1"/>
</dbReference>
<keyword evidence="2" id="KW-0238">DNA-binding</keyword>
<dbReference type="InterPro" id="IPR000524">
    <property type="entry name" value="Tscrpt_reg_HTH_GntR"/>
</dbReference>
<evidence type="ECO:0000313" key="5">
    <source>
        <dbReference type="EMBL" id="UUI68270.1"/>
    </source>
</evidence>
<dbReference type="CDD" id="cd07377">
    <property type="entry name" value="WHTH_GntR"/>
    <property type="match status" value="1"/>
</dbReference>
<sequence length="257" mass="28498">MSDAREVEDVAVTPRTSGAGLPVQKVLPAYQQVANQLRTLILQGDLAPGDRLPNEAELSVRFGVSRSTVREALRVLASRDLVETSRGVNGGTFVARIQASKVRDYLETSLGLMTGAHDVSAREMLEAREVLEVPAARLAAAHARDSDIEALRRSVEREKGSTGRERKFEEHRTFHLLVVDAARNQLLSVMNEPVFVVLRARFLRPDIEPEFWAKVDDDHEEILERIAAGDAAGAGTAMREHLRRLRPAYEGTTEEMP</sequence>
<dbReference type="InterPro" id="IPR036388">
    <property type="entry name" value="WH-like_DNA-bd_sf"/>
</dbReference>
<evidence type="ECO:0000256" key="3">
    <source>
        <dbReference type="ARBA" id="ARBA00023163"/>
    </source>
</evidence>
<dbReference type="SUPFAM" id="SSF46785">
    <property type="entry name" value="Winged helix' DNA-binding domain"/>
    <property type="match status" value="1"/>
</dbReference>
<dbReference type="InterPro" id="IPR011711">
    <property type="entry name" value="GntR_C"/>
</dbReference>
<evidence type="ECO:0000256" key="2">
    <source>
        <dbReference type="ARBA" id="ARBA00023125"/>
    </source>
</evidence>
<gene>
    <name evidence="5" type="ORF">NP095_13815</name>
</gene>
<dbReference type="Proteomes" id="UP001315860">
    <property type="component" value="Chromosome"/>
</dbReference>
<evidence type="ECO:0000256" key="1">
    <source>
        <dbReference type="ARBA" id="ARBA00023015"/>
    </source>
</evidence>
<dbReference type="RefSeq" id="WP_232419115.1">
    <property type="nucleotide sequence ID" value="NZ_CP101990.1"/>
</dbReference>
<protein>
    <submittedName>
        <fullName evidence="5">FCD domain-containing protein</fullName>
    </submittedName>
</protein>
<dbReference type="InterPro" id="IPR008920">
    <property type="entry name" value="TF_FadR/GntR_C"/>
</dbReference>
<evidence type="ECO:0000259" key="4">
    <source>
        <dbReference type="PROSITE" id="PS50949"/>
    </source>
</evidence>
<name>A0ABY5KD71_9ACTN</name>
<evidence type="ECO:0000313" key="6">
    <source>
        <dbReference type="Proteomes" id="UP001315860"/>
    </source>
</evidence>
<feature type="domain" description="HTH gntR-type" evidence="4">
    <location>
        <begin position="27"/>
        <end position="97"/>
    </location>
</feature>
<dbReference type="InterPro" id="IPR036390">
    <property type="entry name" value="WH_DNA-bd_sf"/>
</dbReference>
<dbReference type="PANTHER" id="PTHR43537:SF5">
    <property type="entry name" value="UXU OPERON TRANSCRIPTIONAL REGULATOR"/>
    <property type="match status" value="1"/>
</dbReference>
<accession>A0ABY5KD71</accession>
<dbReference type="Gene3D" id="1.20.120.530">
    <property type="entry name" value="GntR ligand-binding domain-like"/>
    <property type="match status" value="1"/>
</dbReference>
<dbReference type="SMART" id="SM00895">
    <property type="entry name" value="FCD"/>
    <property type="match status" value="1"/>
</dbReference>
<reference evidence="5 6" key="1">
    <citation type="submission" date="2022-07" db="EMBL/GenBank/DDBJ databases">
        <title>Novel species in genus Aeromicrobium.</title>
        <authorList>
            <person name="Ye L."/>
        </authorList>
    </citation>
    <scope>NUCLEOTIDE SEQUENCE [LARGE SCALE GENOMIC DNA]</scope>
    <source>
        <strain evidence="6">zg-Y50</strain>
    </source>
</reference>
<dbReference type="PRINTS" id="PR00035">
    <property type="entry name" value="HTHGNTR"/>
</dbReference>
<dbReference type="SMART" id="SM00345">
    <property type="entry name" value="HTH_GNTR"/>
    <property type="match status" value="1"/>
</dbReference>
<dbReference type="Pfam" id="PF00392">
    <property type="entry name" value="GntR"/>
    <property type="match status" value="1"/>
</dbReference>
<dbReference type="Pfam" id="PF07729">
    <property type="entry name" value="FCD"/>
    <property type="match status" value="1"/>
</dbReference>
<dbReference type="EMBL" id="CP101990">
    <property type="protein sequence ID" value="UUI68270.1"/>
    <property type="molecule type" value="Genomic_DNA"/>
</dbReference>
<proteinExistence type="predicted"/>
<organism evidence="5 6">
    <name type="scientific">Aeromicrobium duanguangcaii</name>
    <dbReference type="NCBI Taxonomy" id="2968086"/>
    <lineage>
        <taxon>Bacteria</taxon>
        <taxon>Bacillati</taxon>
        <taxon>Actinomycetota</taxon>
        <taxon>Actinomycetes</taxon>
        <taxon>Propionibacteriales</taxon>
        <taxon>Nocardioidaceae</taxon>
        <taxon>Aeromicrobium</taxon>
    </lineage>
</organism>